<dbReference type="EMBL" id="JAVRJZ010000015">
    <property type="protein sequence ID" value="KAK2713098.1"/>
    <property type="molecule type" value="Genomic_DNA"/>
</dbReference>
<proteinExistence type="predicted"/>
<organism evidence="1 2">
    <name type="scientific">Artemia franciscana</name>
    <name type="common">Brine shrimp</name>
    <name type="synonym">Artemia sanfranciscana</name>
    <dbReference type="NCBI Taxonomy" id="6661"/>
    <lineage>
        <taxon>Eukaryota</taxon>
        <taxon>Metazoa</taxon>
        <taxon>Ecdysozoa</taxon>
        <taxon>Arthropoda</taxon>
        <taxon>Crustacea</taxon>
        <taxon>Branchiopoda</taxon>
        <taxon>Anostraca</taxon>
        <taxon>Artemiidae</taxon>
        <taxon>Artemia</taxon>
    </lineage>
</organism>
<name>A0AA88KZ78_ARTSF</name>
<reference evidence="1" key="1">
    <citation type="submission" date="2023-07" db="EMBL/GenBank/DDBJ databases">
        <title>Chromosome-level genome assembly of Artemia franciscana.</title>
        <authorList>
            <person name="Jo E."/>
        </authorList>
    </citation>
    <scope>NUCLEOTIDE SEQUENCE</scope>
    <source>
        <tissue evidence="1">Whole body</tissue>
    </source>
</reference>
<protein>
    <submittedName>
        <fullName evidence="1">Uncharacterized protein</fullName>
    </submittedName>
</protein>
<keyword evidence="2" id="KW-1185">Reference proteome</keyword>
<feature type="non-terminal residue" evidence="1">
    <location>
        <position position="80"/>
    </location>
</feature>
<evidence type="ECO:0000313" key="1">
    <source>
        <dbReference type="EMBL" id="KAK2713098.1"/>
    </source>
</evidence>
<sequence length="80" mass="8975">LKGIFPDSTIDVINLRRKDGSLSFLEKSRTKTINAEARLSHSELSKLTIQQTLKNSCSSACETKMFSLAFHADNVEIEFL</sequence>
<comment type="caution">
    <text evidence="1">The sequence shown here is derived from an EMBL/GenBank/DDBJ whole genome shotgun (WGS) entry which is preliminary data.</text>
</comment>
<dbReference type="AlphaFoldDB" id="A0AA88KZ78"/>
<accession>A0AA88KZ78</accession>
<evidence type="ECO:0000313" key="2">
    <source>
        <dbReference type="Proteomes" id="UP001187531"/>
    </source>
</evidence>
<dbReference type="Proteomes" id="UP001187531">
    <property type="component" value="Unassembled WGS sequence"/>
</dbReference>
<gene>
    <name evidence="1" type="ORF">QYM36_011706</name>
</gene>
<feature type="non-terminal residue" evidence="1">
    <location>
        <position position="1"/>
    </location>
</feature>